<proteinExistence type="predicted"/>
<evidence type="ECO:0000313" key="1">
    <source>
        <dbReference type="EMBL" id="MBU2723506.1"/>
    </source>
</evidence>
<gene>
    <name evidence="1" type="ORF">HF568_09915</name>
</gene>
<accession>A0A8X8G6Y2</accession>
<dbReference type="EMBL" id="JABBHS010000296">
    <property type="protein sequence ID" value="MBU2723506.1"/>
    <property type="molecule type" value="Genomic_DNA"/>
</dbReference>
<evidence type="ECO:0000313" key="2">
    <source>
        <dbReference type="Proteomes" id="UP000887300"/>
    </source>
</evidence>
<organism evidence="1 2">
    <name type="scientific">Acidithiobacillus ferridurans</name>
    <dbReference type="NCBI Taxonomy" id="1232575"/>
    <lineage>
        <taxon>Bacteria</taxon>
        <taxon>Pseudomonadati</taxon>
        <taxon>Pseudomonadota</taxon>
        <taxon>Acidithiobacillia</taxon>
        <taxon>Acidithiobacillales</taxon>
        <taxon>Acidithiobacillaceae</taxon>
        <taxon>Acidithiobacillus</taxon>
    </lineage>
</organism>
<feature type="non-terminal residue" evidence="1">
    <location>
        <position position="46"/>
    </location>
</feature>
<sequence>MASSAASAENIRASVFESAGSEVFAEEHEELDGLLGFRLFYQFPES</sequence>
<dbReference type="Proteomes" id="UP000887300">
    <property type="component" value="Unassembled WGS sequence"/>
</dbReference>
<protein>
    <submittedName>
        <fullName evidence="1">Uncharacterized protein</fullName>
    </submittedName>
</protein>
<reference evidence="1" key="1">
    <citation type="journal article" date="2021" name="ISME J.">
        <title>Genomic evolution of the class Acidithiobacillia: deep-branching Proteobacteria living in extreme acidic conditions.</title>
        <authorList>
            <person name="Moya-Beltran A."/>
            <person name="Beard S."/>
            <person name="Rojas-Villalobos C."/>
            <person name="Issotta F."/>
            <person name="Gallardo Y."/>
            <person name="Ulloa R."/>
            <person name="Giaveno A."/>
            <person name="Degli Esposti M."/>
            <person name="Johnson D.B."/>
            <person name="Quatrini R."/>
        </authorList>
    </citation>
    <scope>NUCLEOTIDE SEQUENCE</scope>
    <source>
        <strain evidence="1">DSM 583</strain>
    </source>
</reference>
<name>A0A8X8G6Y2_ACIFI</name>
<dbReference type="AlphaFoldDB" id="A0A8X8G6Y2"/>
<comment type="caution">
    <text evidence="1">The sequence shown here is derived from an EMBL/GenBank/DDBJ whole genome shotgun (WGS) entry which is preliminary data.</text>
</comment>